<name>A0A1I2K8M2_9GAMM</name>
<organism evidence="1 2">
    <name type="scientific">Fontimonas thermophila</name>
    <dbReference type="NCBI Taxonomy" id="1076937"/>
    <lineage>
        <taxon>Bacteria</taxon>
        <taxon>Pseudomonadati</taxon>
        <taxon>Pseudomonadota</taxon>
        <taxon>Gammaproteobacteria</taxon>
        <taxon>Nevskiales</taxon>
        <taxon>Nevskiaceae</taxon>
        <taxon>Fontimonas</taxon>
    </lineage>
</organism>
<keyword evidence="1" id="KW-0808">Transferase</keyword>
<dbReference type="GO" id="GO:0016603">
    <property type="term" value="F:glutaminyl-peptide cyclotransferase activity"/>
    <property type="evidence" value="ECO:0007669"/>
    <property type="project" value="InterPro"/>
</dbReference>
<sequence>MLQWRVLRTLTHDIAHYTQGLELHEGKLFESAGLYGRSALYIKELETGTILRETRLAPHFFAEGITIWRDRVMLLTWLERIALVFDLDLVPVGRHTYSGQGWGLTHDAAHLIMSDGSATLRYRHPDDFRIVRELQVTAEGRAVDRLNELEYARGLIFANVWKSDRIAAIDPADGRVRAWLDLAPLKSRFDKPAGWDEHEHVLNGIAHDPASDRFYVTGKCWPVLFELDVAPLHSP</sequence>
<dbReference type="AlphaFoldDB" id="A0A1I2K8M2"/>
<accession>A0A1I2K8M2</accession>
<protein>
    <submittedName>
        <fullName evidence="1">Glutamine cyclotransferase</fullName>
    </submittedName>
</protein>
<evidence type="ECO:0000313" key="1">
    <source>
        <dbReference type="EMBL" id="SFF62668.1"/>
    </source>
</evidence>
<dbReference type="SUPFAM" id="SSF50969">
    <property type="entry name" value="YVTN repeat-like/Quinoprotein amine dehydrogenase"/>
    <property type="match status" value="1"/>
</dbReference>
<dbReference type="Proteomes" id="UP000199771">
    <property type="component" value="Unassembled WGS sequence"/>
</dbReference>
<dbReference type="PANTHER" id="PTHR31270">
    <property type="entry name" value="GLUTAMINYL-PEPTIDE CYCLOTRANSFERASE"/>
    <property type="match status" value="1"/>
</dbReference>
<gene>
    <name evidence="1" type="ORF">SAMN04488120_1145</name>
</gene>
<dbReference type="Pfam" id="PF05096">
    <property type="entry name" value="Glu_cyclase_2"/>
    <property type="match status" value="1"/>
</dbReference>
<reference evidence="1 2" key="1">
    <citation type="submission" date="2016-10" db="EMBL/GenBank/DDBJ databases">
        <authorList>
            <person name="de Groot N.N."/>
        </authorList>
    </citation>
    <scope>NUCLEOTIDE SEQUENCE [LARGE SCALE GENOMIC DNA]</scope>
    <source>
        <strain evidence="1 2">DSM 23609</strain>
    </source>
</reference>
<dbReference type="STRING" id="1076937.SAMN04488120_1145"/>
<proteinExistence type="predicted"/>
<evidence type="ECO:0000313" key="2">
    <source>
        <dbReference type="Proteomes" id="UP000199771"/>
    </source>
</evidence>
<keyword evidence="2" id="KW-1185">Reference proteome</keyword>
<dbReference type="EMBL" id="FOOC01000014">
    <property type="protein sequence ID" value="SFF62668.1"/>
    <property type="molecule type" value="Genomic_DNA"/>
</dbReference>
<dbReference type="InterPro" id="IPR011044">
    <property type="entry name" value="Quino_amine_DH_bsu"/>
</dbReference>
<dbReference type="InterPro" id="IPR007788">
    <property type="entry name" value="QCT"/>
</dbReference>
<dbReference type="PANTHER" id="PTHR31270:SF1">
    <property type="entry name" value="GLUTAMINYL-PEPTIDE CYCLOTRANSFERASE"/>
    <property type="match status" value="1"/>
</dbReference>